<organism evidence="2 3">
    <name type="scientific">Puccinia striiformis f. sp. tritici PST-78</name>
    <dbReference type="NCBI Taxonomy" id="1165861"/>
    <lineage>
        <taxon>Eukaryota</taxon>
        <taxon>Fungi</taxon>
        <taxon>Dikarya</taxon>
        <taxon>Basidiomycota</taxon>
        <taxon>Pucciniomycotina</taxon>
        <taxon>Pucciniomycetes</taxon>
        <taxon>Pucciniales</taxon>
        <taxon>Pucciniaceae</taxon>
        <taxon>Puccinia</taxon>
    </lineage>
</organism>
<comment type="caution">
    <text evidence="2">The sequence shown here is derived from an EMBL/GenBank/DDBJ whole genome shotgun (WGS) entry which is preliminary data.</text>
</comment>
<evidence type="ECO:0000313" key="3">
    <source>
        <dbReference type="Proteomes" id="UP000054564"/>
    </source>
</evidence>
<dbReference type="EMBL" id="AJIL01000096">
    <property type="protein sequence ID" value="KNE95511.1"/>
    <property type="molecule type" value="Genomic_DNA"/>
</dbReference>
<feature type="region of interest" description="Disordered" evidence="1">
    <location>
        <begin position="1"/>
        <end position="46"/>
    </location>
</feature>
<keyword evidence="3" id="KW-1185">Reference proteome</keyword>
<feature type="non-terminal residue" evidence="2">
    <location>
        <position position="1"/>
    </location>
</feature>
<name>A0A0L0V8K2_9BASI</name>
<sequence length="104" mass="11762">VKSRPLPMANNNRNKSKSRADDPDPVDSPLTSLASTSLNPPPEDDTIVQINRHFTDYNLRLRSLLRSNTDNTQQITDLSNRFTGFEVKMDNFFSRLDSALPDPT</sequence>
<reference evidence="3" key="1">
    <citation type="submission" date="2014-03" db="EMBL/GenBank/DDBJ databases">
        <title>The Genome Sequence of Puccinia striiformis f. sp. tritici PST-78.</title>
        <authorList>
            <consortium name="The Broad Institute Genome Sequencing Platform"/>
            <person name="Cuomo C."/>
            <person name="Hulbert S."/>
            <person name="Chen X."/>
            <person name="Walker B."/>
            <person name="Young S.K."/>
            <person name="Zeng Q."/>
            <person name="Gargeya S."/>
            <person name="Fitzgerald M."/>
            <person name="Haas B."/>
            <person name="Abouelleil A."/>
            <person name="Alvarado L."/>
            <person name="Arachchi H.M."/>
            <person name="Berlin A.M."/>
            <person name="Chapman S.B."/>
            <person name="Goldberg J."/>
            <person name="Griggs A."/>
            <person name="Gujja S."/>
            <person name="Hansen M."/>
            <person name="Howarth C."/>
            <person name="Imamovic A."/>
            <person name="Larimer J."/>
            <person name="McCowan C."/>
            <person name="Montmayeur A."/>
            <person name="Murphy C."/>
            <person name="Neiman D."/>
            <person name="Pearson M."/>
            <person name="Priest M."/>
            <person name="Roberts A."/>
            <person name="Saif S."/>
            <person name="Shea T."/>
            <person name="Sisk P."/>
            <person name="Sykes S."/>
            <person name="Wortman J."/>
            <person name="Nusbaum C."/>
            <person name="Birren B."/>
        </authorList>
    </citation>
    <scope>NUCLEOTIDE SEQUENCE [LARGE SCALE GENOMIC DNA]</scope>
    <source>
        <strain evidence="3">race PST-78</strain>
    </source>
</reference>
<dbReference type="AlphaFoldDB" id="A0A0L0V8K2"/>
<evidence type="ECO:0000313" key="2">
    <source>
        <dbReference type="EMBL" id="KNE95511.1"/>
    </source>
</evidence>
<proteinExistence type="predicted"/>
<gene>
    <name evidence="2" type="ORF">PSTG_11224</name>
</gene>
<accession>A0A0L0V8K2</accession>
<evidence type="ECO:0000256" key="1">
    <source>
        <dbReference type="SAM" id="MobiDB-lite"/>
    </source>
</evidence>
<dbReference type="Proteomes" id="UP000054564">
    <property type="component" value="Unassembled WGS sequence"/>
</dbReference>
<protein>
    <submittedName>
        <fullName evidence="2">Uncharacterized protein</fullName>
    </submittedName>
</protein>
<feature type="compositionally biased region" description="Polar residues" evidence="1">
    <location>
        <begin position="29"/>
        <end position="38"/>
    </location>
</feature>